<evidence type="ECO:0000256" key="1">
    <source>
        <dbReference type="ARBA" id="ARBA00011074"/>
    </source>
</evidence>
<dbReference type="InterPro" id="IPR025257">
    <property type="entry name" value="MINDY-3/4_CD"/>
</dbReference>
<dbReference type="InterPro" id="IPR039785">
    <property type="entry name" value="MINY3/4"/>
</dbReference>
<dbReference type="EMBL" id="JBBHLL010000082">
    <property type="protein sequence ID" value="KAK7819195.1"/>
    <property type="molecule type" value="Genomic_DNA"/>
</dbReference>
<reference evidence="4 5" key="1">
    <citation type="journal article" date="2023" name="bioRxiv">
        <title>Conserved and derived expression patterns and positive selection on dental genes reveal complex evolutionary context of ever-growing rodent molars.</title>
        <authorList>
            <person name="Calamari Z.T."/>
            <person name="Song A."/>
            <person name="Cohen E."/>
            <person name="Akter M."/>
            <person name="Roy R.D."/>
            <person name="Hallikas O."/>
            <person name="Christensen M.M."/>
            <person name="Li P."/>
            <person name="Marangoni P."/>
            <person name="Jernvall J."/>
            <person name="Klein O.D."/>
        </authorList>
    </citation>
    <scope>NUCLEOTIDE SEQUENCE [LARGE SCALE GENOMIC DNA]</scope>
    <source>
        <strain evidence="4">V071</strain>
    </source>
</reference>
<keyword evidence="2" id="KW-0378">Hydrolase</keyword>
<dbReference type="AlphaFoldDB" id="A0AAW0IXR0"/>
<dbReference type="GO" id="GO:0006508">
    <property type="term" value="P:proteolysis"/>
    <property type="evidence" value="ECO:0007669"/>
    <property type="project" value="UniProtKB-KW"/>
</dbReference>
<comment type="caution">
    <text evidence="4">The sequence shown here is derived from an EMBL/GenBank/DDBJ whole genome shotgun (WGS) entry which is preliminary data.</text>
</comment>
<dbReference type="Proteomes" id="UP001488838">
    <property type="component" value="Unassembled WGS sequence"/>
</dbReference>
<dbReference type="PANTHER" id="PTHR12473">
    <property type="entry name" value="UBIQUITIN CARBOXYL-TERMINAL HYDROLASE MINDY-4-RELATED"/>
    <property type="match status" value="1"/>
</dbReference>
<evidence type="ECO:0000259" key="3">
    <source>
        <dbReference type="Pfam" id="PF13898"/>
    </source>
</evidence>
<comment type="catalytic activity">
    <reaction evidence="2">
        <text>Thiol-dependent hydrolysis of ester, thioester, amide, peptide and isopeptide bonds formed by the C-terminal Gly of ubiquitin (a 76-residue protein attached to proteins as an intracellular targeting signal).</text>
        <dbReference type="EC" id="3.4.19.12"/>
    </reaction>
</comment>
<keyword evidence="2" id="KW-0833">Ubl conjugation pathway</keyword>
<dbReference type="Pfam" id="PF13898">
    <property type="entry name" value="MINDY-3_4_CD"/>
    <property type="match status" value="1"/>
</dbReference>
<dbReference type="GO" id="GO:0071108">
    <property type="term" value="P:protein K48-linked deubiquitination"/>
    <property type="evidence" value="ECO:0007669"/>
    <property type="project" value="InterPro"/>
</dbReference>
<comment type="function">
    <text evidence="2">Hydrolase that can remove 'Lys-48'-linked conjugated ubiquitin from proteins.</text>
</comment>
<dbReference type="GO" id="GO:0004843">
    <property type="term" value="F:cysteine-type deubiquitinase activity"/>
    <property type="evidence" value="ECO:0007669"/>
    <property type="project" value="UniProtKB-UniRule"/>
</dbReference>
<keyword evidence="2" id="KW-0788">Thiol protease</keyword>
<feature type="domain" description="Deubiquitinating enzyme MINDY-3/4 conserved" evidence="3">
    <location>
        <begin position="150"/>
        <end position="272"/>
    </location>
</feature>
<organism evidence="4 5">
    <name type="scientific">Myodes glareolus</name>
    <name type="common">Bank vole</name>
    <name type="synonym">Clethrionomys glareolus</name>
    <dbReference type="NCBI Taxonomy" id="447135"/>
    <lineage>
        <taxon>Eukaryota</taxon>
        <taxon>Metazoa</taxon>
        <taxon>Chordata</taxon>
        <taxon>Craniata</taxon>
        <taxon>Vertebrata</taxon>
        <taxon>Euteleostomi</taxon>
        <taxon>Mammalia</taxon>
        <taxon>Eutheria</taxon>
        <taxon>Euarchontoglires</taxon>
        <taxon>Glires</taxon>
        <taxon>Rodentia</taxon>
        <taxon>Myomorpha</taxon>
        <taxon>Muroidea</taxon>
        <taxon>Cricetidae</taxon>
        <taxon>Arvicolinae</taxon>
        <taxon>Myodes</taxon>
    </lineage>
</organism>
<keyword evidence="5" id="KW-1185">Reference proteome</keyword>
<evidence type="ECO:0000256" key="2">
    <source>
        <dbReference type="RuleBase" id="RU367088"/>
    </source>
</evidence>
<sequence>MFLDPVPSVTVTTRSSAPAMEQMSWAESVGRDFRWKNQLVSDKADDKPDALWLEDVEDELIKEDIVLSPLPSMLKLQTVSKPIDLSLAKAIRFGDDMVPISCEKYDRLPEFEEHQAVPGLFSPSLSLIARLAAPTALPVQERHVSMGQVNPCLRLQPSDAQRTHCLALAIADILWRAGGREQAVVALILMDGERHWSVESGRGIGDVEQQPWAQPQGKAKEEAGKASCLTLYSLTCSEDLVTFLQQSIHQFEVGPYGCILLTLSAILSRSLEL</sequence>
<evidence type="ECO:0000313" key="4">
    <source>
        <dbReference type="EMBL" id="KAK7819195.1"/>
    </source>
</evidence>
<name>A0AAW0IXR0_MYOGA</name>
<dbReference type="EC" id="3.4.19.12" evidence="2"/>
<keyword evidence="2" id="KW-0645">Protease</keyword>
<gene>
    <name evidence="4" type="ORF">U0070_008323</name>
</gene>
<comment type="similarity">
    <text evidence="1 2">Belongs to the MINDY deubiquitinase family. FAM188 subfamily.</text>
</comment>
<evidence type="ECO:0000313" key="5">
    <source>
        <dbReference type="Proteomes" id="UP001488838"/>
    </source>
</evidence>
<accession>A0AAW0IXR0</accession>
<dbReference type="PANTHER" id="PTHR12473:SF8">
    <property type="entry name" value="UBIQUITIN CARBOXYL-TERMINAL HYDROLASE MINDY-4-RELATED"/>
    <property type="match status" value="1"/>
</dbReference>
<proteinExistence type="inferred from homology"/>
<dbReference type="GO" id="GO:1990380">
    <property type="term" value="F:K48-linked deubiquitinase activity"/>
    <property type="evidence" value="ECO:0007669"/>
    <property type="project" value="UniProtKB-UniRule"/>
</dbReference>
<protein>
    <recommendedName>
        <fullName evidence="2">Ubiquitin carboxyl-terminal hydrolase MINDY</fullName>
        <ecNumber evidence="2">3.4.19.12</ecNumber>
    </recommendedName>
</protein>